<evidence type="ECO:0000313" key="4">
    <source>
        <dbReference type="EMBL" id="CEM49879.1"/>
    </source>
</evidence>
<dbReference type="EMBL" id="CDMZ01004485">
    <property type="protein sequence ID" value="CEM49879.1"/>
    <property type="molecule type" value="Genomic_DNA"/>
</dbReference>
<feature type="repeat" description="ANK" evidence="3">
    <location>
        <begin position="138"/>
        <end position="164"/>
    </location>
</feature>
<gene>
    <name evidence="4" type="ORF">Cvel_9664</name>
</gene>
<dbReference type="PANTHER" id="PTHR24180">
    <property type="entry name" value="CYCLIN-DEPENDENT KINASE INHIBITOR 2C-RELATED"/>
    <property type="match status" value="1"/>
</dbReference>
<dbReference type="VEuPathDB" id="CryptoDB:Cvel_9664"/>
<keyword evidence="1" id="KW-0677">Repeat</keyword>
<feature type="repeat" description="ANK" evidence="3">
    <location>
        <begin position="105"/>
        <end position="137"/>
    </location>
</feature>
<dbReference type="InterPro" id="IPR051637">
    <property type="entry name" value="Ank_repeat_dom-contain_49"/>
</dbReference>
<dbReference type="InterPro" id="IPR002110">
    <property type="entry name" value="Ankyrin_rpt"/>
</dbReference>
<evidence type="ECO:0000256" key="3">
    <source>
        <dbReference type="PROSITE-ProRule" id="PRU00023"/>
    </source>
</evidence>
<dbReference type="PANTHER" id="PTHR24180:SF45">
    <property type="entry name" value="POLY [ADP-RIBOSE] POLYMERASE TANKYRASE"/>
    <property type="match status" value="1"/>
</dbReference>
<organism evidence="4">
    <name type="scientific">Chromera velia CCMP2878</name>
    <dbReference type="NCBI Taxonomy" id="1169474"/>
    <lineage>
        <taxon>Eukaryota</taxon>
        <taxon>Sar</taxon>
        <taxon>Alveolata</taxon>
        <taxon>Colpodellida</taxon>
        <taxon>Chromeraceae</taxon>
        <taxon>Chromera</taxon>
    </lineage>
</organism>
<protein>
    <submittedName>
        <fullName evidence="4">Uncharacterized protein</fullName>
    </submittedName>
</protein>
<dbReference type="InterPro" id="IPR036770">
    <property type="entry name" value="Ankyrin_rpt-contain_sf"/>
</dbReference>
<dbReference type="SMART" id="SM00248">
    <property type="entry name" value="ANK"/>
    <property type="match status" value="4"/>
</dbReference>
<keyword evidence="2 3" id="KW-0040">ANK repeat</keyword>
<dbReference type="SUPFAM" id="SSF48403">
    <property type="entry name" value="Ankyrin repeat"/>
    <property type="match status" value="1"/>
</dbReference>
<feature type="repeat" description="ANK" evidence="3">
    <location>
        <begin position="72"/>
        <end position="104"/>
    </location>
</feature>
<dbReference type="AlphaFoldDB" id="A0A0G4HZC8"/>
<dbReference type="PROSITE" id="PS50088">
    <property type="entry name" value="ANK_REPEAT"/>
    <property type="match status" value="4"/>
</dbReference>
<evidence type="ECO:0000256" key="1">
    <source>
        <dbReference type="ARBA" id="ARBA00022737"/>
    </source>
</evidence>
<dbReference type="Gene3D" id="1.25.40.20">
    <property type="entry name" value="Ankyrin repeat-containing domain"/>
    <property type="match status" value="2"/>
</dbReference>
<dbReference type="Pfam" id="PF12796">
    <property type="entry name" value="Ank_2"/>
    <property type="match status" value="1"/>
</dbReference>
<sequence>MLRTAPDAFIAGGKEDDLRLLLFVGADLDGLHDGETALIRAVSAGHMGAVEMLAEAGARLEVKGSLSVGGFSGNLALMVACLSERLEIGRYLLSRGADPNAETENGFRPLHFAGSRGLTAITVSLLTHGAEVNAKAADGDLALHHAVASGQRETTEALVDGGGT</sequence>
<evidence type="ECO:0000256" key="2">
    <source>
        <dbReference type="ARBA" id="ARBA00023043"/>
    </source>
</evidence>
<dbReference type="PROSITE" id="PS50297">
    <property type="entry name" value="ANK_REP_REGION"/>
    <property type="match status" value="4"/>
</dbReference>
<name>A0A0G4HZC8_9ALVE</name>
<feature type="repeat" description="ANK" evidence="3">
    <location>
        <begin position="33"/>
        <end position="65"/>
    </location>
</feature>
<accession>A0A0G4HZC8</accession>
<dbReference type="PhylomeDB" id="A0A0G4HZC8"/>
<reference evidence="4" key="1">
    <citation type="submission" date="2014-11" db="EMBL/GenBank/DDBJ databases">
        <authorList>
            <person name="Otto D Thomas"/>
            <person name="Naeem Raeece"/>
        </authorList>
    </citation>
    <scope>NUCLEOTIDE SEQUENCE</scope>
</reference>
<proteinExistence type="predicted"/>